<evidence type="ECO:0000259" key="5">
    <source>
        <dbReference type="Pfam" id="PF12849"/>
    </source>
</evidence>
<gene>
    <name evidence="6" type="ORF">F6J89_29375</name>
</gene>
<keyword evidence="2 4" id="KW-0813">Transport</keyword>
<dbReference type="InterPro" id="IPR024370">
    <property type="entry name" value="PBP_domain"/>
</dbReference>
<evidence type="ECO:0000256" key="1">
    <source>
        <dbReference type="ARBA" id="ARBA00008725"/>
    </source>
</evidence>
<comment type="caution">
    <text evidence="6">The sequence shown here is derived from an EMBL/GenBank/DDBJ whole genome shotgun (WGS) entry which is preliminary data.</text>
</comment>
<dbReference type="AlphaFoldDB" id="A0A6B3NIU3"/>
<organism evidence="6">
    <name type="scientific">Symploca sp. SIO1C4</name>
    <dbReference type="NCBI Taxonomy" id="2607765"/>
    <lineage>
        <taxon>Bacteria</taxon>
        <taxon>Bacillati</taxon>
        <taxon>Cyanobacteriota</taxon>
        <taxon>Cyanophyceae</taxon>
        <taxon>Coleofasciculales</taxon>
        <taxon>Coleofasciculaceae</taxon>
        <taxon>Symploca</taxon>
    </lineage>
</organism>
<comment type="similarity">
    <text evidence="1 4">Belongs to the PstS family.</text>
</comment>
<dbReference type="InterPro" id="IPR050811">
    <property type="entry name" value="Phosphate_ABC_transporter"/>
</dbReference>
<evidence type="ECO:0000256" key="3">
    <source>
        <dbReference type="ARBA" id="ARBA00022729"/>
    </source>
</evidence>
<dbReference type="InterPro" id="IPR011862">
    <property type="entry name" value="Phos-bd"/>
</dbReference>
<comment type="function">
    <text evidence="4">Involved in the system for phosphate transport across the cytoplasmic membrane.</text>
</comment>
<dbReference type="NCBIfam" id="TIGR02136">
    <property type="entry name" value="ptsS_2"/>
    <property type="match status" value="1"/>
</dbReference>
<dbReference type="CDD" id="cd13654">
    <property type="entry name" value="PBP2_phosphate_like_2"/>
    <property type="match status" value="1"/>
</dbReference>
<reference evidence="6" key="1">
    <citation type="submission" date="2019-11" db="EMBL/GenBank/DDBJ databases">
        <title>Genomic insights into an expanded diversity of filamentous marine cyanobacteria reveals the extraordinary biosynthetic potential of Moorea and Okeania.</title>
        <authorList>
            <person name="Ferreira Leao T."/>
            <person name="Wang M."/>
            <person name="Moss N."/>
            <person name="Da Silva R."/>
            <person name="Sanders J."/>
            <person name="Nurk S."/>
            <person name="Gurevich A."/>
            <person name="Humphrey G."/>
            <person name="Reher R."/>
            <person name="Zhu Q."/>
            <person name="Belda-Ferre P."/>
            <person name="Glukhov E."/>
            <person name="Rex R."/>
            <person name="Dorrestein P.C."/>
            <person name="Knight R."/>
            <person name="Pevzner P."/>
            <person name="Gerwick W.H."/>
            <person name="Gerwick L."/>
        </authorList>
    </citation>
    <scope>NUCLEOTIDE SEQUENCE</scope>
    <source>
        <strain evidence="6">SIO1C4</strain>
    </source>
</reference>
<feature type="chain" id="PRO_5027149919" description="Phosphate-binding protein" evidence="4">
    <location>
        <begin position="30"/>
        <end position="325"/>
    </location>
</feature>
<feature type="domain" description="PBP" evidence="5">
    <location>
        <begin position="35"/>
        <end position="287"/>
    </location>
</feature>
<evidence type="ECO:0000313" key="6">
    <source>
        <dbReference type="EMBL" id="NER31617.1"/>
    </source>
</evidence>
<keyword evidence="3 4" id="KW-0732">Signal</keyword>
<dbReference type="PANTHER" id="PTHR30570">
    <property type="entry name" value="PERIPLASMIC PHOSPHATE BINDING COMPONENT OF PHOSPHATE ABC TRANSPORTER"/>
    <property type="match status" value="1"/>
</dbReference>
<dbReference type="Gene3D" id="3.40.190.10">
    <property type="entry name" value="Periplasmic binding protein-like II"/>
    <property type="match status" value="2"/>
</dbReference>
<evidence type="ECO:0000256" key="4">
    <source>
        <dbReference type="RuleBase" id="RU367119"/>
    </source>
</evidence>
<proteinExistence type="inferred from homology"/>
<dbReference type="SUPFAM" id="SSF53850">
    <property type="entry name" value="Periplasmic binding protein-like II"/>
    <property type="match status" value="1"/>
</dbReference>
<dbReference type="GO" id="GO:0006817">
    <property type="term" value="P:phosphate ion transport"/>
    <property type="evidence" value="ECO:0007669"/>
    <property type="project" value="UniProtKB-UniRule"/>
</dbReference>
<accession>A0A6B3NIU3</accession>
<dbReference type="Pfam" id="PF12849">
    <property type="entry name" value="PBP_like_2"/>
    <property type="match status" value="1"/>
</dbReference>
<protein>
    <recommendedName>
        <fullName evidence="4">Phosphate-binding protein</fullName>
    </recommendedName>
</protein>
<name>A0A6B3NIU3_9CYAN</name>
<dbReference type="EMBL" id="JAAHFQ010000876">
    <property type="protein sequence ID" value="NER31617.1"/>
    <property type="molecule type" value="Genomic_DNA"/>
</dbReference>
<dbReference type="PANTHER" id="PTHR30570:SF1">
    <property type="entry name" value="PHOSPHATE-BINDING PROTEIN PSTS"/>
    <property type="match status" value="1"/>
</dbReference>
<keyword evidence="4" id="KW-0592">Phosphate transport</keyword>
<dbReference type="FunFam" id="3.40.190.10:FF:000055">
    <property type="entry name" value="Phosphate ABC transporter, phosphate-binding protein"/>
    <property type="match status" value="1"/>
</dbReference>
<evidence type="ECO:0000256" key="2">
    <source>
        <dbReference type="ARBA" id="ARBA00022448"/>
    </source>
</evidence>
<feature type="signal peptide" evidence="4">
    <location>
        <begin position="1"/>
        <end position="29"/>
    </location>
</feature>
<sequence length="325" mass="34612">MVASKSKFKSNRLTIMGAIATAAATFALAVPAVNSQGRSTIKIDGSSTVYPITEAVAEEFQKEQRGAVQVTVGISGTGGGFKKFCSGQTDISDASRPIKDSEKEKCAAAGIEYIELPVAYDAITVVVNKSNPINSMSVAELKKMWEPAAEGTITKWNQVNPSWPDASLALFGPGADSGTFDYFTKAINGESQASRSDFTPSEDDNVLVLGVENNPTALAYFGYSYYEENKDKLKAIAIDGGSGPVTPSATTVRNGSYKPLSRPVFIYVSAKAAERPEVKQFVEFYLNNASALVPEVGSVPLSDADYQKSMARFQSRTTGSAAANR</sequence>
<dbReference type="GO" id="GO:0042301">
    <property type="term" value="F:phosphate ion binding"/>
    <property type="evidence" value="ECO:0007669"/>
    <property type="project" value="UniProtKB-UniRule"/>
</dbReference>